<feature type="domain" description="Aminotransferase class V" evidence="15">
    <location>
        <begin position="8"/>
        <end position="313"/>
    </location>
</feature>
<dbReference type="GO" id="GO:0004648">
    <property type="term" value="F:O-phospho-L-serine:2-oxoglutarate aminotransferase activity"/>
    <property type="evidence" value="ECO:0007669"/>
    <property type="project" value="UniProtKB-EC"/>
</dbReference>
<dbReference type="InterPro" id="IPR015421">
    <property type="entry name" value="PyrdxlP-dep_Trfase_major"/>
</dbReference>
<dbReference type="SUPFAM" id="SSF53383">
    <property type="entry name" value="PLP-dependent transferases"/>
    <property type="match status" value="1"/>
</dbReference>
<evidence type="ECO:0000256" key="4">
    <source>
        <dbReference type="ARBA" id="ARBA00013030"/>
    </source>
</evidence>
<evidence type="ECO:0000259" key="15">
    <source>
        <dbReference type="Pfam" id="PF00266"/>
    </source>
</evidence>
<evidence type="ECO:0000313" key="17">
    <source>
        <dbReference type="Proteomes" id="UP000190897"/>
    </source>
</evidence>
<evidence type="ECO:0000256" key="3">
    <source>
        <dbReference type="ARBA" id="ARBA00006904"/>
    </source>
</evidence>
<comment type="catalytic activity">
    <reaction evidence="13">
        <text>4-(phosphooxy)-L-threonine + 2-oxoglutarate = (R)-3-hydroxy-2-oxo-4-phosphooxybutanoate + L-glutamate</text>
        <dbReference type="Rhea" id="RHEA:16573"/>
        <dbReference type="ChEBI" id="CHEBI:16810"/>
        <dbReference type="ChEBI" id="CHEBI:29985"/>
        <dbReference type="ChEBI" id="CHEBI:58452"/>
        <dbReference type="ChEBI" id="CHEBI:58538"/>
        <dbReference type="EC" id="2.6.1.52"/>
    </reaction>
</comment>
<evidence type="ECO:0000256" key="9">
    <source>
        <dbReference type="ARBA" id="ARBA00022898"/>
    </source>
</evidence>
<dbReference type="OrthoDB" id="975012at2"/>
<proteinExistence type="inferred from homology"/>
<dbReference type="GO" id="GO:0019265">
    <property type="term" value="P:glycine biosynthetic process, by transamination of glyoxylate"/>
    <property type="evidence" value="ECO:0007669"/>
    <property type="project" value="TreeGrafter"/>
</dbReference>
<comment type="pathway">
    <text evidence="2">Amino-acid biosynthesis; L-serine biosynthesis; L-serine from 3-phospho-D-glycerate: step 2/3.</text>
</comment>
<evidence type="ECO:0000313" key="16">
    <source>
        <dbReference type="EMBL" id="SKB53197.1"/>
    </source>
</evidence>
<gene>
    <name evidence="16" type="ORF">SAMN05660293_00811</name>
</gene>
<comment type="cofactor">
    <cofactor evidence="1">
        <name>pyridoxal 5'-phosphate</name>
        <dbReference type="ChEBI" id="CHEBI:597326"/>
    </cofactor>
</comment>
<dbReference type="UniPathway" id="UPA00135">
    <property type="reaction ID" value="UER00197"/>
</dbReference>
<dbReference type="InterPro" id="IPR015424">
    <property type="entry name" value="PyrdxlP-dep_Trfase"/>
</dbReference>
<protein>
    <recommendedName>
        <fullName evidence="4">phosphoserine transaminase</fullName>
        <ecNumber evidence="4">2.6.1.52</ecNumber>
    </recommendedName>
    <alternativeName>
        <fullName evidence="12">Phosphohydroxythreonine aminotransferase</fullName>
    </alternativeName>
</protein>
<dbReference type="GO" id="GO:0004760">
    <property type="term" value="F:L-serine-pyruvate transaminase activity"/>
    <property type="evidence" value="ECO:0007669"/>
    <property type="project" value="TreeGrafter"/>
</dbReference>
<evidence type="ECO:0000256" key="6">
    <source>
        <dbReference type="ARBA" id="ARBA00022576"/>
    </source>
</evidence>
<keyword evidence="8 16" id="KW-0808">Transferase</keyword>
<dbReference type="Pfam" id="PF00266">
    <property type="entry name" value="Aminotran_5"/>
    <property type="match status" value="1"/>
</dbReference>
<evidence type="ECO:0000256" key="13">
    <source>
        <dbReference type="ARBA" id="ARBA00047630"/>
    </source>
</evidence>
<dbReference type="GO" id="GO:0008453">
    <property type="term" value="F:alanine-glyoxylate transaminase activity"/>
    <property type="evidence" value="ECO:0007669"/>
    <property type="project" value="TreeGrafter"/>
</dbReference>
<dbReference type="Gene3D" id="3.90.1150.10">
    <property type="entry name" value="Aspartate Aminotransferase, domain 1"/>
    <property type="match status" value="1"/>
</dbReference>
<sequence length="352" mass="39295">MITFYPGPSKVYDEVGQYLQEAVDSGVISANHRSAAFMQMLEDAIRNLKTKLNVPDAYEVYFVSSATECWEIIAESLISDGSLHIYNGAFGEKWMEYTQKLTGSARPYSFETNNEPLLKDEIQPARNEIICVTHNETSNGTALTAEFLNTIHDQSDNIIAVDATSSMAGVELPWLSADVWYGSVQKCFGLPSGMGVMIVSPKAVERAIAIGNRAHYNSLLFIRDNFLKFQTPYTPNTLGIYLMGKVMQQVASIETVAQKTLERAQDWYSFLPKHGYQLLVENEAVRSKTVVALRDTKERIASIKKAALQEGIVLGNGYGKDKETSFRIANFPAITDMEIQTLKDFLVFFSSK</sequence>
<accession>A0A1T5C1E9</accession>
<comment type="catalytic activity">
    <reaction evidence="14">
        <text>O-phospho-L-serine + 2-oxoglutarate = 3-phosphooxypyruvate + L-glutamate</text>
        <dbReference type="Rhea" id="RHEA:14329"/>
        <dbReference type="ChEBI" id="CHEBI:16810"/>
        <dbReference type="ChEBI" id="CHEBI:18110"/>
        <dbReference type="ChEBI" id="CHEBI:29985"/>
        <dbReference type="ChEBI" id="CHEBI:57524"/>
        <dbReference type="EC" id="2.6.1.52"/>
    </reaction>
</comment>
<dbReference type="AlphaFoldDB" id="A0A1T5C1E9"/>
<dbReference type="GO" id="GO:0006564">
    <property type="term" value="P:L-serine biosynthetic process"/>
    <property type="evidence" value="ECO:0007669"/>
    <property type="project" value="UniProtKB-KW"/>
</dbReference>
<name>A0A1T5C1E9_9BACT</name>
<keyword evidence="11" id="KW-0718">Serine biosynthesis</keyword>
<dbReference type="InterPro" id="IPR000192">
    <property type="entry name" value="Aminotrans_V_dom"/>
</dbReference>
<organism evidence="16 17">
    <name type="scientific">Dyadobacter psychrophilus</name>
    <dbReference type="NCBI Taxonomy" id="651661"/>
    <lineage>
        <taxon>Bacteria</taxon>
        <taxon>Pseudomonadati</taxon>
        <taxon>Bacteroidota</taxon>
        <taxon>Cytophagia</taxon>
        <taxon>Cytophagales</taxon>
        <taxon>Spirosomataceae</taxon>
        <taxon>Dyadobacter</taxon>
    </lineage>
</organism>
<evidence type="ECO:0000256" key="2">
    <source>
        <dbReference type="ARBA" id="ARBA00005099"/>
    </source>
</evidence>
<dbReference type="Gene3D" id="3.40.640.10">
    <property type="entry name" value="Type I PLP-dependent aspartate aminotransferase-like (Major domain)"/>
    <property type="match status" value="1"/>
</dbReference>
<evidence type="ECO:0000256" key="5">
    <source>
        <dbReference type="ARBA" id="ARBA00022490"/>
    </source>
</evidence>
<dbReference type="PIRSF" id="PIRSF000525">
    <property type="entry name" value="SerC"/>
    <property type="match status" value="1"/>
</dbReference>
<keyword evidence="5" id="KW-0963">Cytoplasm</keyword>
<evidence type="ECO:0000256" key="8">
    <source>
        <dbReference type="ARBA" id="ARBA00022679"/>
    </source>
</evidence>
<reference evidence="17" key="1">
    <citation type="submission" date="2017-02" db="EMBL/GenBank/DDBJ databases">
        <authorList>
            <person name="Varghese N."/>
            <person name="Submissions S."/>
        </authorList>
    </citation>
    <scope>NUCLEOTIDE SEQUENCE [LARGE SCALE GENOMIC DNA]</scope>
    <source>
        <strain evidence="17">DSM 22270</strain>
    </source>
</reference>
<dbReference type="EMBL" id="FUZA01000001">
    <property type="protein sequence ID" value="SKB53197.1"/>
    <property type="molecule type" value="Genomic_DNA"/>
</dbReference>
<evidence type="ECO:0000256" key="14">
    <source>
        <dbReference type="ARBA" id="ARBA00049007"/>
    </source>
</evidence>
<dbReference type="GO" id="GO:0008615">
    <property type="term" value="P:pyridoxine biosynthetic process"/>
    <property type="evidence" value="ECO:0007669"/>
    <property type="project" value="UniProtKB-KW"/>
</dbReference>
<keyword evidence="6 16" id="KW-0032">Aminotransferase</keyword>
<evidence type="ECO:0000256" key="12">
    <source>
        <dbReference type="ARBA" id="ARBA00031421"/>
    </source>
</evidence>
<comment type="similarity">
    <text evidence="3">Belongs to the class-V pyridoxal-phosphate-dependent aminotransferase family. SerC subfamily.</text>
</comment>
<evidence type="ECO:0000256" key="11">
    <source>
        <dbReference type="ARBA" id="ARBA00023299"/>
    </source>
</evidence>
<dbReference type="RefSeq" id="WP_082213351.1">
    <property type="nucleotide sequence ID" value="NZ_FUZA01000001.1"/>
</dbReference>
<evidence type="ECO:0000256" key="1">
    <source>
        <dbReference type="ARBA" id="ARBA00001933"/>
    </source>
</evidence>
<dbReference type="STRING" id="651661.SAMN05660293_00811"/>
<dbReference type="InterPro" id="IPR015422">
    <property type="entry name" value="PyrdxlP-dep_Trfase_small"/>
</dbReference>
<dbReference type="InterPro" id="IPR022278">
    <property type="entry name" value="Pser_aminoTfrase"/>
</dbReference>
<evidence type="ECO:0000256" key="10">
    <source>
        <dbReference type="ARBA" id="ARBA00023096"/>
    </source>
</evidence>
<keyword evidence="9" id="KW-0663">Pyridoxal phosphate</keyword>
<keyword evidence="17" id="KW-1185">Reference proteome</keyword>
<dbReference type="PANTHER" id="PTHR21152">
    <property type="entry name" value="AMINOTRANSFERASE CLASS V"/>
    <property type="match status" value="1"/>
</dbReference>
<keyword evidence="7" id="KW-0028">Amino-acid biosynthesis</keyword>
<keyword evidence="10" id="KW-0664">Pyridoxine biosynthesis</keyword>
<dbReference type="EC" id="2.6.1.52" evidence="4"/>
<evidence type="ECO:0000256" key="7">
    <source>
        <dbReference type="ARBA" id="ARBA00022605"/>
    </source>
</evidence>
<dbReference type="Proteomes" id="UP000190897">
    <property type="component" value="Unassembled WGS sequence"/>
</dbReference>
<dbReference type="PANTHER" id="PTHR21152:SF40">
    <property type="entry name" value="ALANINE--GLYOXYLATE AMINOTRANSFERASE"/>
    <property type="match status" value="1"/>
</dbReference>